<organism evidence="1 2">
    <name type="scientific">Yersinia nurmii</name>
    <dbReference type="NCBI Taxonomy" id="685706"/>
    <lineage>
        <taxon>Bacteria</taxon>
        <taxon>Pseudomonadati</taxon>
        <taxon>Pseudomonadota</taxon>
        <taxon>Gammaproteobacteria</taxon>
        <taxon>Enterobacterales</taxon>
        <taxon>Yersiniaceae</taxon>
        <taxon>Yersinia</taxon>
    </lineage>
</organism>
<sequence>MNTIIKGGDEKKLLFITLKIIVSGRTDHYDAARTEGIDDFLLIQAIYTYSDIYLFF</sequence>
<name>A0AAW7JYV2_9GAMM</name>
<dbReference type="EMBL" id="JAUEHU010000011">
    <property type="protein sequence ID" value="MDN0088207.1"/>
    <property type="molecule type" value="Genomic_DNA"/>
</dbReference>
<proteinExistence type="predicted"/>
<comment type="caution">
    <text evidence="1">The sequence shown here is derived from an EMBL/GenBank/DDBJ whole genome shotgun (WGS) entry which is preliminary data.</text>
</comment>
<gene>
    <name evidence="1" type="ORF">QVN42_12540</name>
</gene>
<protein>
    <submittedName>
        <fullName evidence="1">Uncharacterized protein</fullName>
    </submittedName>
</protein>
<dbReference type="AlphaFoldDB" id="A0AAW7JYV2"/>
<reference evidence="1" key="1">
    <citation type="submission" date="2023-06" db="EMBL/GenBank/DDBJ databases">
        <authorList>
            <person name="Polev D.E."/>
            <person name="Saitova A.T."/>
            <person name="Bogumilchik E.A."/>
            <person name="Kokorina G.I."/>
            <person name="Voskresenskaia E.A."/>
        </authorList>
    </citation>
    <scope>NUCLEOTIDE SEQUENCE</scope>
    <source>
        <strain evidence="1">2145 StPb PI</strain>
    </source>
</reference>
<dbReference type="Proteomes" id="UP001167864">
    <property type="component" value="Unassembled WGS sequence"/>
</dbReference>
<evidence type="ECO:0000313" key="2">
    <source>
        <dbReference type="Proteomes" id="UP001167864"/>
    </source>
</evidence>
<dbReference type="RefSeq" id="WP_157045518.1">
    <property type="nucleotide sequence ID" value="NZ_CPYD01000008.1"/>
</dbReference>
<evidence type="ECO:0000313" key="1">
    <source>
        <dbReference type="EMBL" id="MDN0088207.1"/>
    </source>
</evidence>
<accession>A0AAW7JYV2</accession>